<evidence type="ECO:0000256" key="6">
    <source>
        <dbReference type="ARBA" id="ARBA00022918"/>
    </source>
</evidence>
<evidence type="ECO:0000256" key="2">
    <source>
        <dbReference type="ARBA" id="ARBA00022695"/>
    </source>
</evidence>
<dbReference type="HOGENOM" id="CLU_463384_0_0_1"/>
<keyword evidence="1" id="KW-0808">Transferase</keyword>
<dbReference type="GO" id="GO:0016787">
    <property type="term" value="F:hydrolase activity"/>
    <property type="evidence" value="ECO:0007669"/>
    <property type="project" value="UniProtKB-KW"/>
</dbReference>
<evidence type="ECO:0000256" key="1">
    <source>
        <dbReference type="ARBA" id="ARBA00022679"/>
    </source>
</evidence>
<evidence type="ECO:0000313" key="9">
    <source>
        <dbReference type="EMBL" id="EOX99579.1"/>
    </source>
</evidence>
<dbReference type="GO" id="GO:0003964">
    <property type="term" value="F:RNA-directed DNA polymerase activity"/>
    <property type="evidence" value="ECO:0007669"/>
    <property type="project" value="UniProtKB-KW"/>
</dbReference>
<evidence type="ECO:0000256" key="3">
    <source>
        <dbReference type="ARBA" id="ARBA00022722"/>
    </source>
</evidence>
<dbReference type="InterPro" id="IPR043502">
    <property type="entry name" value="DNA/RNA_pol_sf"/>
</dbReference>
<evidence type="ECO:0000259" key="8">
    <source>
        <dbReference type="Pfam" id="PF17917"/>
    </source>
</evidence>
<dbReference type="PANTHER" id="PTHR34072:SF57">
    <property type="entry name" value="RNA-DIRECTED DNA POLYMERASE"/>
    <property type="match status" value="1"/>
</dbReference>
<dbReference type="eggNOG" id="KOG0017">
    <property type="taxonomic scope" value="Eukaryota"/>
</dbReference>
<dbReference type="SUPFAM" id="SSF56672">
    <property type="entry name" value="DNA/RNA polymerases"/>
    <property type="match status" value="1"/>
</dbReference>
<dbReference type="AlphaFoldDB" id="A0A061E3H0"/>
<feature type="domain" description="Reverse transcriptase RNase H-like" evidence="8">
    <location>
        <begin position="307"/>
        <end position="397"/>
    </location>
</feature>
<dbReference type="InterPro" id="IPR041373">
    <property type="entry name" value="RT_RNaseH"/>
</dbReference>
<name>A0A061E3H0_THECC</name>
<dbReference type="InParanoid" id="A0A061E3H0"/>
<dbReference type="OMA" id="PDSIRIW"/>
<keyword evidence="5" id="KW-0378">Hydrolase</keyword>
<organism evidence="9 10">
    <name type="scientific">Theobroma cacao</name>
    <name type="common">Cacao</name>
    <name type="synonym">Cocoa</name>
    <dbReference type="NCBI Taxonomy" id="3641"/>
    <lineage>
        <taxon>Eukaryota</taxon>
        <taxon>Viridiplantae</taxon>
        <taxon>Streptophyta</taxon>
        <taxon>Embryophyta</taxon>
        <taxon>Tracheophyta</taxon>
        <taxon>Spermatophyta</taxon>
        <taxon>Magnoliopsida</taxon>
        <taxon>eudicotyledons</taxon>
        <taxon>Gunneridae</taxon>
        <taxon>Pentapetalae</taxon>
        <taxon>rosids</taxon>
        <taxon>malvids</taxon>
        <taxon>Malvales</taxon>
        <taxon>Malvaceae</taxon>
        <taxon>Byttnerioideae</taxon>
        <taxon>Theobroma</taxon>
    </lineage>
</organism>
<keyword evidence="3" id="KW-0540">Nuclease</keyword>
<dbReference type="InterPro" id="IPR005162">
    <property type="entry name" value="Retrotrans_gag_dom"/>
</dbReference>
<dbReference type="PANTHER" id="PTHR34072">
    <property type="entry name" value="ENZYMATIC POLYPROTEIN-RELATED"/>
    <property type="match status" value="1"/>
</dbReference>
<gene>
    <name evidence="9" type="ORF">TCM_008289</name>
</gene>
<dbReference type="EMBL" id="CM001880">
    <property type="protein sequence ID" value="EOX99579.1"/>
    <property type="molecule type" value="Genomic_DNA"/>
</dbReference>
<dbReference type="Gramene" id="EOX99579">
    <property type="protein sequence ID" value="EOX99579"/>
    <property type="gene ID" value="TCM_008289"/>
</dbReference>
<proteinExistence type="predicted"/>
<accession>A0A061E3H0</accession>
<keyword evidence="4" id="KW-0255">Endonuclease</keyword>
<evidence type="ECO:0000259" key="7">
    <source>
        <dbReference type="Pfam" id="PF03732"/>
    </source>
</evidence>
<evidence type="ECO:0000256" key="4">
    <source>
        <dbReference type="ARBA" id="ARBA00022759"/>
    </source>
</evidence>
<dbReference type="Pfam" id="PF03732">
    <property type="entry name" value="Retrotrans_gag"/>
    <property type="match status" value="1"/>
</dbReference>
<dbReference type="Proteomes" id="UP000026915">
    <property type="component" value="Chromosome 2"/>
</dbReference>
<reference evidence="9 10" key="1">
    <citation type="journal article" date="2013" name="Genome Biol.">
        <title>The genome sequence of the most widely cultivated cacao type and its use to identify candidate genes regulating pod color.</title>
        <authorList>
            <person name="Motamayor J.C."/>
            <person name="Mockaitis K."/>
            <person name="Schmutz J."/>
            <person name="Haiminen N."/>
            <person name="Iii D.L."/>
            <person name="Cornejo O."/>
            <person name="Findley S.D."/>
            <person name="Zheng P."/>
            <person name="Utro F."/>
            <person name="Royaert S."/>
            <person name="Saski C."/>
            <person name="Jenkins J."/>
            <person name="Podicheti R."/>
            <person name="Zhao M."/>
            <person name="Scheffler B.E."/>
            <person name="Stack J.C."/>
            <person name="Feltus F.A."/>
            <person name="Mustiga G.M."/>
            <person name="Amores F."/>
            <person name="Phillips W."/>
            <person name="Marelli J.P."/>
            <person name="May G.D."/>
            <person name="Shapiro H."/>
            <person name="Ma J."/>
            <person name="Bustamante C.D."/>
            <person name="Schnell R.J."/>
            <person name="Main D."/>
            <person name="Gilbert D."/>
            <person name="Parida L."/>
            <person name="Kuhn D.N."/>
        </authorList>
    </citation>
    <scope>NUCLEOTIDE SEQUENCE [LARGE SCALE GENOMIC DNA]</scope>
    <source>
        <strain evidence="10">cv. Matina 1-6</strain>
    </source>
</reference>
<keyword evidence="2" id="KW-0548">Nucleotidyltransferase</keyword>
<keyword evidence="10" id="KW-1185">Reference proteome</keyword>
<evidence type="ECO:0000256" key="5">
    <source>
        <dbReference type="ARBA" id="ARBA00022801"/>
    </source>
</evidence>
<feature type="domain" description="Retrotransposon gag" evidence="7">
    <location>
        <begin position="73"/>
        <end position="142"/>
    </location>
</feature>
<evidence type="ECO:0000313" key="10">
    <source>
        <dbReference type="Proteomes" id="UP000026915"/>
    </source>
</evidence>
<keyword evidence="6" id="KW-0695">RNA-directed DNA polymerase</keyword>
<dbReference type="GO" id="GO:0004519">
    <property type="term" value="F:endonuclease activity"/>
    <property type="evidence" value="ECO:0007669"/>
    <property type="project" value="UniProtKB-KW"/>
</dbReference>
<protein>
    <submittedName>
        <fullName evidence="9">Uncharacterized protein</fullName>
    </submittedName>
</protein>
<dbReference type="Gene3D" id="3.10.20.370">
    <property type="match status" value="1"/>
</dbReference>
<sequence>MANQQGEETKFLRDYVVPQVQSLHSSIRRPPIQANNFEIKPSIIKMNQTFFQFEGLPNDDLNAHIVNFLKICDTFKANAKKFFTNFFPLAKTTKIRNDITFFMQFDSISLYVAWERYKDLIRRCPHHGLPKWLQLQTFYNGLLGPFRTTIDATAGGALMSKSIDNTYDLLKEMASNNYQWPSERLSTRKIARVHGLDVMNTLSTQLAFLTKKIDKLCVNVVQNPFVTCEFHGGHSNDNCPIYSESCQIVGNRPHITLPSDTEPNPRREGKEHYKAINLHKGKKIKPTSVTLQLADRSVTYPYGIVEDVLVKVVLSQRKAKILHPIYYASRTLNETQANYTTNEKKLLAIGFVFDKFRSYLIGTKVIIYTDHEAIKYLIEKKDAKPHLIRWVLLLQEFDLEIRDRKVINETFPDEQLFHDEKQKNLQWYAGFVNYLVSKLFPLEFNPQQKKKFLRDVKYYMWDEPFLYKHCRDQIIRKCVPEKQFENTLHHCHSSDHGRHYEGRRTTAKVLQSAYRIAYKTPIMMSPYRLVFGKAYHLPIKLEHKAYWVIKKLNFDLQVAEERHLLQFNEMDELHHEAYESARIYKEKTK</sequence>
<dbReference type="Pfam" id="PF17917">
    <property type="entry name" value="RT_RNaseH"/>
    <property type="match status" value="1"/>
</dbReference>
<dbReference type="CDD" id="cd09274">
    <property type="entry name" value="RNase_HI_RT_Ty3"/>
    <property type="match status" value="1"/>
</dbReference>